<dbReference type="SUPFAM" id="SSF75011">
    <property type="entry name" value="3-carboxy-cis,cis-mucoante lactonizing enzyme"/>
    <property type="match status" value="1"/>
</dbReference>
<evidence type="ECO:0000313" key="4">
    <source>
        <dbReference type="Proteomes" id="UP000553343"/>
    </source>
</evidence>
<evidence type="ECO:0000313" key="3">
    <source>
        <dbReference type="EMBL" id="NWH06808.1"/>
    </source>
</evidence>
<dbReference type="Pfam" id="PF00404">
    <property type="entry name" value="Dockerin_1"/>
    <property type="match status" value="1"/>
</dbReference>
<dbReference type="SUPFAM" id="SSF63446">
    <property type="entry name" value="Type I dockerin domain"/>
    <property type="match status" value="1"/>
</dbReference>
<dbReference type="SUPFAM" id="SSF53474">
    <property type="entry name" value="alpha/beta-Hydrolases"/>
    <property type="match status" value="1"/>
</dbReference>
<dbReference type="GO" id="GO:0005509">
    <property type="term" value="F:calcium ion binding"/>
    <property type="evidence" value="ECO:0007669"/>
    <property type="project" value="InterPro"/>
</dbReference>
<dbReference type="Pfam" id="PF02412">
    <property type="entry name" value="TSP_3"/>
    <property type="match status" value="2"/>
</dbReference>
<keyword evidence="4" id="KW-1185">Reference proteome</keyword>
<dbReference type="Gene3D" id="4.10.1080.10">
    <property type="entry name" value="TSP type-3 repeat"/>
    <property type="match status" value="1"/>
</dbReference>
<dbReference type="GO" id="GO:0000272">
    <property type="term" value="P:polysaccharide catabolic process"/>
    <property type="evidence" value="ECO:0007669"/>
    <property type="project" value="InterPro"/>
</dbReference>
<dbReference type="InterPro" id="IPR003367">
    <property type="entry name" value="Thrombospondin_3-like_rpt"/>
</dbReference>
<dbReference type="InterPro" id="IPR002105">
    <property type="entry name" value="Dockerin_1_rpt"/>
</dbReference>
<gene>
    <name evidence="3" type="ORF">HXW94_17795</name>
</gene>
<dbReference type="InterPro" id="IPR047589">
    <property type="entry name" value="DUF11_rpt"/>
</dbReference>
<organism evidence="3 4">
    <name type="scientific">Desulfobacter latus</name>
    <dbReference type="NCBI Taxonomy" id="2292"/>
    <lineage>
        <taxon>Bacteria</taxon>
        <taxon>Pseudomonadati</taxon>
        <taxon>Thermodesulfobacteriota</taxon>
        <taxon>Desulfobacteria</taxon>
        <taxon>Desulfobacterales</taxon>
        <taxon>Desulfobacteraceae</taxon>
        <taxon>Desulfobacter</taxon>
    </lineage>
</organism>
<protein>
    <submittedName>
        <fullName evidence="3">Thrombospondin type 3 repeat-containing protein</fullName>
    </submittedName>
</protein>
<sequence length="1094" mass="121560">MKSEWPLTRKLWGLSICTLLTFLTLIEFSYAKSLYVIGNINASPTPILSYDIQNQNLAYQATNNIPRLGGGAVGITIDTESSTLFVTYEFSGTIQLINAENMSALGTTVAPGASNLAGIVVDQGKSKVYTVDRGTNNLYVYTWNSWINKLTLDPGSPIRLSGISGAFGIALDELDEKLYVADYYGGSIKVFNTDSWNVVDSFTVAHSPIGIAIDVKNKLVYTGAGWARDYRLCKFDLQNRTLTSKSLYPAGVMGLAVNQDSSMVYTTTGYSSDNLRVFDTSLNQLWASNRIGDATGICVPGKYDVTYNPLSNTVQVTTGKNAFQGQLITYHISFKNPTDSVINNVVIKNPIPEGATFDSAEGNYTLNFNDVVTWDYGSVNPGEYWSTNLTVEVIGEPGTKIINQTTLESSNYQPTTREFVIEVVPQIISTLQPVGPICTIPEPYSITEFGTLEALHDNFNLEGETYIISHGWNQEDIISTPTWQILTGDDIFTEAEGNVNVFLWNWQEKAKTNIELHSFPKQLIGAPFDKVEESGKHLAKHLEAAIPTGYSKDIHLIGHSLGTGVITHAAEQIKKEKVFQDKILKNIKHIVFLDSPWYIDKPGNTNYLSDNKDNIFFENYWSALGKVSNEKILWSHINPVTKLSNDWKGYAEADVNVNLLNLKVFSDLTIEYDNSFWYLGQVGTIIDSSVMTLDVIKDIIKGLGAAHSLSHEWYRSSVTNFLDKDILEDSSIPNKDIDYGFYWANDLTGKYDNQYAFYTHDLWAPKWDIRPGIFDYCEEKIKSALDWTEKQVVSTVIYVGETAEKIKDEVKEELKEFAQKTKKTVEIIAVETLDAVDDAKDYVTDKLNHAVWVVITTADNHKNGFLRLILNSDAIISKKMIVPKNANAFRFSFEFPLVDPGCILEVFIDGYAVSTIFADNFVSKGWQYSSWVPVSGKAGEEINLTFRLSNSNDDFEGTVNIDDIIFAKIVSSIDSDEDGVVDGLDNCPLIPNQEQVDFDEDGIGDVCDNCPNSYNPDQIDTNENGIGDVCEVKPGDLNGDGVVDRADVNMINTYRNQPASAFPDADIDGDGTITVLDARKLMLMCDCPRCVCPS</sequence>
<dbReference type="GO" id="GO:0004553">
    <property type="term" value="F:hydrolase activity, hydrolyzing O-glycosyl compounds"/>
    <property type="evidence" value="ECO:0007669"/>
    <property type="project" value="InterPro"/>
</dbReference>
<comment type="caution">
    <text evidence="3">The sequence shown here is derived from an EMBL/GenBank/DDBJ whole genome shotgun (WGS) entry which is preliminary data.</text>
</comment>
<dbReference type="InterPro" id="IPR051200">
    <property type="entry name" value="Host-pathogen_enzymatic-act"/>
</dbReference>
<dbReference type="Gene3D" id="1.10.1330.10">
    <property type="entry name" value="Dockerin domain"/>
    <property type="match status" value="1"/>
</dbReference>
<dbReference type="Gene3D" id="3.40.50.1820">
    <property type="entry name" value="alpha/beta hydrolase"/>
    <property type="match status" value="1"/>
</dbReference>
<reference evidence="3 4" key="1">
    <citation type="submission" date="2020-06" db="EMBL/GenBank/DDBJ databases">
        <title>High-quality draft genome of sulfate reducer Desulfobacter latus type strain AcrS2 isolated from marine sediment.</title>
        <authorList>
            <person name="Hoppe M."/>
            <person name="Larsen C.K."/>
            <person name="Marshall I.P.G."/>
            <person name="Schramm A."/>
            <person name="Marietou A.G."/>
        </authorList>
    </citation>
    <scope>NUCLEOTIDE SEQUENCE [LARGE SCALE GENOMIC DNA]</scope>
    <source>
        <strain evidence="3 4">AcRS2</strain>
    </source>
</reference>
<dbReference type="Gene3D" id="2.130.10.10">
    <property type="entry name" value="YVTN repeat-like/Quinoprotein amine dehydrogenase"/>
    <property type="match status" value="1"/>
</dbReference>
<dbReference type="RefSeq" id="WP_178368259.1">
    <property type="nucleotide sequence ID" value="NZ_JACADJ010000117.1"/>
</dbReference>
<dbReference type="EMBL" id="JACADJ010000117">
    <property type="protein sequence ID" value="NWH06808.1"/>
    <property type="molecule type" value="Genomic_DNA"/>
</dbReference>
<accession>A0A850TDC3</accession>
<evidence type="ECO:0000259" key="2">
    <source>
        <dbReference type="Pfam" id="PF01345"/>
    </source>
</evidence>
<dbReference type="InterPro" id="IPR029058">
    <property type="entry name" value="AB_hydrolase_fold"/>
</dbReference>
<dbReference type="SUPFAM" id="SSF103647">
    <property type="entry name" value="TSP type-3 repeat"/>
    <property type="match status" value="1"/>
</dbReference>
<keyword evidence="1" id="KW-0732">Signal</keyword>
<dbReference type="NCBIfam" id="TIGR01451">
    <property type="entry name" value="B_ant_repeat"/>
    <property type="match status" value="1"/>
</dbReference>
<dbReference type="InterPro" id="IPR015943">
    <property type="entry name" value="WD40/YVTN_repeat-like_dom_sf"/>
</dbReference>
<dbReference type="Pfam" id="PF01345">
    <property type="entry name" value="DUF11"/>
    <property type="match status" value="1"/>
</dbReference>
<dbReference type="GO" id="GO:0007155">
    <property type="term" value="P:cell adhesion"/>
    <property type="evidence" value="ECO:0007669"/>
    <property type="project" value="InterPro"/>
</dbReference>
<feature type="domain" description="DUF11" evidence="2">
    <location>
        <begin position="319"/>
        <end position="416"/>
    </location>
</feature>
<dbReference type="InterPro" id="IPR001434">
    <property type="entry name" value="OmcB-like_DUF11"/>
</dbReference>
<dbReference type="CDD" id="cd14256">
    <property type="entry name" value="Dockerin_I"/>
    <property type="match status" value="1"/>
</dbReference>
<dbReference type="InterPro" id="IPR028974">
    <property type="entry name" value="TSP_type-3_rpt"/>
</dbReference>
<dbReference type="PANTHER" id="PTHR47197">
    <property type="entry name" value="PROTEIN NIRF"/>
    <property type="match status" value="1"/>
</dbReference>
<dbReference type="InterPro" id="IPR036439">
    <property type="entry name" value="Dockerin_dom_sf"/>
</dbReference>
<evidence type="ECO:0000256" key="1">
    <source>
        <dbReference type="ARBA" id="ARBA00022729"/>
    </source>
</evidence>
<dbReference type="Proteomes" id="UP000553343">
    <property type="component" value="Unassembled WGS sequence"/>
</dbReference>
<proteinExistence type="predicted"/>
<dbReference type="PANTHER" id="PTHR47197:SF3">
    <property type="entry name" value="DIHYDRO-HEME D1 DEHYDROGENASE"/>
    <property type="match status" value="1"/>
</dbReference>
<name>A0A850TDC3_9BACT</name>
<dbReference type="AlphaFoldDB" id="A0A850TDC3"/>